<sequence length="224" mass="24275">MMIRTLTFASHFALGTDRTTPSFNFILTSSTPYATFIMNSGTLSTAFSFYGTSPDRSSDRPQSTDTGSFPSSSSAIRTSKLRDYSGARPAPPSHLIRLLHRPHDPALHESTSGPLVRQREVAASASRYDLGRLPSLQRRVAVMCILDHKIRHSSLDVDGAALAAASTTMFCTLARDAGISWIVAAVDSGGVMDHLIQRTFLHPRSSSRCTLSLSASMPIHSHGR</sequence>
<keyword evidence="2" id="KW-1185">Reference proteome</keyword>
<accession>A0ACC1MG23</accession>
<reference evidence="1" key="1">
    <citation type="submission" date="2022-08" db="EMBL/GenBank/DDBJ databases">
        <title>Genome Sequence of Pycnoporus sanguineus.</title>
        <authorList>
            <person name="Buettner E."/>
        </authorList>
    </citation>
    <scope>NUCLEOTIDE SEQUENCE</scope>
    <source>
        <strain evidence="1">CG-C14</strain>
    </source>
</reference>
<proteinExistence type="predicted"/>
<comment type="caution">
    <text evidence="1">The sequence shown here is derived from an EMBL/GenBank/DDBJ whole genome shotgun (WGS) entry which is preliminary data.</text>
</comment>
<protein>
    <submittedName>
        <fullName evidence="1">Uncharacterized protein</fullName>
    </submittedName>
</protein>
<evidence type="ECO:0000313" key="1">
    <source>
        <dbReference type="EMBL" id="KAJ2965967.1"/>
    </source>
</evidence>
<dbReference type="Proteomes" id="UP001144978">
    <property type="component" value="Unassembled WGS sequence"/>
</dbReference>
<gene>
    <name evidence="1" type="ORF">NUW54_g13943</name>
</gene>
<evidence type="ECO:0000313" key="2">
    <source>
        <dbReference type="Proteomes" id="UP001144978"/>
    </source>
</evidence>
<name>A0ACC1MG23_9APHY</name>
<dbReference type="EMBL" id="JANSHE010006817">
    <property type="protein sequence ID" value="KAJ2965967.1"/>
    <property type="molecule type" value="Genomic_DNA"/>
</dbReference>
<organism evidence="1 2">
    <name type="scientific">Trametes sanguinea</name>
    <dbReference type="NCBI Taxonomy" id="158606"/>
    <lineage>
        <taxon>Eukaryota</taxon>
        <taxon>Fungi</taxon>
        <taxon>Dikarya</taxon>
        <taxon>Basidiomycota</taxon>
        <taxon>Agaricomycotina</taxon>
        <taxon>Agaricomycetes</taxon>
        <taxon>Polyporales</taxon>
        <taxon>Polyporaceae</taxon>
        <taxon>Trametes</taxon>
    </lineage>
</organism>